<keyword evidence="6" id="KW-1185">Reference proteome</keyword>
<dbReference type="Pfam" id="PF01520">
    <property type="entry name" value="Amidase_3"/>
    <property type="match status" value="1"/>
</dbReference>
<dbReference type="Proteomes" id="UP000219036">
    <property type="component" value="Unassembled WGS sequence"/>
</dbReference>
<feature type="domain" description="MurNAc-LAA" evidence="4">
    <location>
        <begin position="215"/>
        <end position="366"/>
    </location>
</feature>
<evidence type="ECO:0000313" key="6">
    <source>
        <dbReference type="Proteomes" id="UP000219036"/>
    </source>
</evidence>
<dbReference type="GO" id="GO:0030288">
    <property type="term" value="C:outer membrane-bounded periplasmic space"/>
    <property type="evidence" value="ECO:0007669"/>
    <property type="project" value="TreeGrafter"/>
</dbReference>
<dbReference type="SUPFAM" id="SSF53187">
    <property type="entry name" value="Zn-dependent exopeptidases"/>
    <property type="match status" value="1"/>
</dbReference>
<dbReference type="InterPro" id="IPR002508">
    <property type="entry name" value="MurNAc-LAA_cat"/>
</dbReference>
<dbReference type="EC" id="3.5.1.28" evidence="2"/>
<evidence type="ECO:0000259" key="4">
    <source>
        <dbReference type="SMART" id="SM00646"/>
    </source>
</evidence>
<keyword evidence="3" id="KW-0378">Hydrolase</keyword>
<dbReference type="PANTHER" id="PTHR30404">
    <property type="entry name" value="N-ACETYLMURAMOYL-L-ALANINE AMIDASE"/>
    <property type="match status" value="1"/>
</dbReference>
<dbReference type="RefSeq" id="WP_097000253.1">
    <property type="nucleotide sequence ID" value="NZ_OBEI01000003.1"/>
</dbReference>
<sequence length="372" mass="43259">MIRKILILILLAVNTAFAIKIKHADHSGYYRVVFQTEKPVKFEEIPFLDSKIFVLSINSSSKKINKQFLKRKYIKSLDIIYNGETTKFVFEISKKISGYKIYTLKNPYRIVIDFIKKNPEKRTVKHEEDPIYNIIVQYDLKEKRKYDLPVKEKKVIVIDPGHGGKDPGAIANGLREKDVNLKIAKKLKEILEKDSRFKVYLTRNRDKFVRLYDRTVYAIKRKADLFISIHCNSSPSRTESGTYVYTLNLRGARSKLARLVEQRENKAVINYVKVSTNPLVNRIVADLAISTTMTEGRNFAYYLKKYLKNITEFKDIDSANFAVLKTPGIPSVLIEVLYLTDPADAQLLKNDRFIENFSYGVYNAIVDYFYRE</sequence>
<evidence type="ECO:0000256" key="1">
    <source>
        <dbReference type="ARBA" id="ARBA00001561"/>
    </source>
</evidence>
<dbReference type="InterPro" id="IPR050695">
    <property type="entry name" value="N-acetylmuramoyl_amidase_3"/>
</dbReference>
<name>A0A285NJ71_9AQUI</name>
<proteinExistence type="predicted"/>
<evidence type="ECO:0000256" key="3">
    <source>
        <dbReference type="ARBA" id="ARBA00022801"/>
    </source>
</evidence>
<organism evidence="5 6">
    <name type="scientific">Persephonella hydrogeniphila</name>
    <dbReference type="NCBI Taxonomy" id="198703"/>
    <lineage>
        <taxon>Bacteria</taxon>
        <taxon>Pseudomonadati</taxon>
        <taxon>Aquificota</taxon>
        <taxon>Aquificia</taxon>
        <taxon>Aquificales</taxon>
        <taxon>Hydrogenothermaceae</taxon>
        <taxon>Persephonella</taxon>
    </lineage>
</organism>
<dbReference type="SMART" id="SM00646">
    <property type="entry name" value="Ami_3"/>
    <property type="match status" value="1"/>
</dbReference>
<dbReference type="CDD" id="cd02696">
    <property type="entry name" value="MurNAc-LAA"/>
    <property type="match status" value="1"/>
</dbReference>
<dbReference type="PANTHER" id="PTHR30404:SF0">
    <property type="entry name" value="N-ACETYLMURAMOYL-L-ALANINE AMIDASE AMIC"/>
    <property type="match status" value="1"/>
</dbReference>
<dbReference type="AlphaFoldDB" id="A0A285NJ71"/>
<protein>
    <recommendedName>
        <fullName evidence="2">N-acetylmuramoyl-L-alanine amidase</fullName>
        <ecNumber evidence="2">3.5.1.28</ecNumber>
    </recommendedName>
</protein>
<dbReference type="EMBL" id="OBEI01000003">
    <property type="protein sequence ID" value="SNZ07906.1"/>
    <property type="molecule type" value="Genomic_DNA"/>
</dbReference>
<dbReference type="Gene3D" id="2.60.40.3500">
    <property type="match status" value="1"/>
</dbReference>
<gene>
    <name evidence="5" type="ORF">SAMN06265182_1083</name>
</gene>
<dbReference type="OrthoDB" id="9806267at2"/>
<evidence type="ECO:0000313" key="5">
    <source>
        <dbReference type="EMBL" id="SNZ07906.1"/>
    </source>
</evidence>
<reference evidence="6" key="1">
    <citation type="submission" date="2017-09" db="EMBL/GenBank/DDBJ databases">
        <authorList>
            <person name="Varghese N."/>
            <person name="Submissions S."/>
        </authorList>
    </citation>
    <scope>NUCLEOTIDE SEQUENCE [LARGE SCALE GENOMIC DNA]</scope>
    <source>
        <strain evidence="6">DSM 15103</strain>
    </source>
</reference>
<accession>A0A285NJ71</accession>
<dbReference type="GO" id="GO:0009253">
    <property type="term" value="P:peptidoglycan catabolic process"/>
    <property type="evidence" value="ECO:0007669"/>
    <property type="project" value="InterPro"/>
</dbReference>
<dbReference type="Gene3D" id="3.40.630.40">
    <property type="entry name" value="Zn-dependent exopeptidases"/>
    <property type="match status" value="1"/>
</dbReference>
<comment type="catalytic activity">
    <reaction evidence="1">
        <text>Hydrolyzes the link between N-acetylmuramoyl residues and L-amino acid residues in certain cell-wall glycopeptides.</text>
        <dbReference type="EC" id="3.5.1.28"/>
    </reaction>
</comment>
<dbReference type="GO" id="GO:0008745">
    <property type="term" value="F:N-acetylmuramoyl-L-alanine amidase activity"/>
    <property type="evidence" value="ECO:0007669"/>
    <property type="project" value="UniProtKB-EC"/>
</dbReference>
<evidence type="ECO:0000256" key="2">
    <source>
        <dbReference type="ARBA" id="ARBA00011901"/>
    </source>
</evidence>